<accession>A0A813WPS4</accession>
<dbReference type="OrthoDB" id="48988at2759"/>
<dbReference type="GO" id="GO:0005829">
    <property type="term" value="C:cytosol"/>
    <property type="evidence" value="ECO:0007669"/>
    <property type="project" value="UniProtKB-ARBA"/>
</dbReference>
<comment type="caution">
    <text evidence="5">The sequence shown here is derived from an EMBL/GenBank/DDBJ whole genome shotgun (WGS) entry which is preliminary data.</text>
</comment>
<dbReference type="PANTHER" id="PTHR43364">
    <property type="entry name" value="NADH-SPECIFIC METHYLGLYOXAL REDUCTASE-RELATED"/>
    <property type="match status" value="1"/>
</dbReference>
<dbReference type="Proteomes" id="UP000677228">
    <property type="component" value="Unassembled WGS sequence"/>
</dbReference>
<gene>
    <name evidence="5" type="ORF">GPM918_LOCUS6760</name>
    <name evidence="4" type="ORF">OVA965_LOCUS7193</name>
    <name evidence="7" type="ORF">SRO942_LOCUS6760</name>
    <name evidence="6" type="ORF">TMI583_LOCUS7189</name>
</gene>
<dbReference type="EMBL" id="CAJNOK010002258">
    <property type="protein sequence ID" value="CAF0852002.1"/>
    <property type="molecule type" value="Genomic_DNA"/>
</dbReference>
<feature type="domain" description="NADP-dependent oxidoreductase" evidence="3">
    <location>
        <begin position="29"/>
        <end position="342"/>
    </location>
</feature>
<dbReference type="InterPro" id="IPR036812">
    <property type="entry name" value="NAD(P)_OxRdtase_dom_sf"/>
</dbReference>
<dbReference type="Proteomes" id="UP000681722">
    <property type="component" value="Unassembled WGS sequence"/>
</dbReference>
<dbReference type="EMBL" id="CAJOBA010002258">
    <property type="protein sequence ID" value="CAF3637190.1"/>
    <property type="molecule type" value="Genomic_DNA"/>
</dbReference>
<evidence type="ECO:0000259" key="3">
    <source>
        <dbReference type="Pfam" id="PF00248"/>
    </source>
</evidence>
<dbReference type="EMBL" id="CAJOBC010001059">
    <property type="protein sequence ID" value="CAF3651967.1"/>
    <property type="molecule type" value="Genomic_DNA"/>
</dbReference>
<evidence type="ECO:0000256" key="2">
    <source>
        <dbReference type="ARBA" id="ARBA00038157"/>
    </source>
</evidence>
<evidence type="ECO:0000313" key="6">
    <source>
        <dbReference type="EMBL" id="CAF3637190.1"/>
    </source>
</evidence>
<dbReference type="PANTHER" id="PTHR43364:SF4">
    <property type="entry name" value="NAD(P)-LINKED OXIDOREDUCTASE SUPERFAMILY PROTEIN"/>
    <property type="match status" value="1"/>
</dbReference>
<reference evidence="5" key="1">
    <citation type="submission" date="2021-02" db="EMBL/GenBank/DDBJ databases">
        <authorList>
            <person name="Nowell W R."/>
        </authorList>
    </citation>
    <scope>NUCLEOTIDE SEQUENCE</scope>
</reference>
<dbReference type="FunFam" id="3.20.20.100:FF:000004">
    <property type="entry name" value="Oxidoreductase, aldo/keto reductase"/>
    <property type="match status" value="1"/>
</dbReference>
<evidence type="ECO:0000313" key="7">
    <source>
        <dbReference type="EMBL" id="CAF3651967.1"/>
    </source>
</evidence>
<organism evidence="5 8">
    <name type="scientific">Didymodactylos carnosus</name>
    <dbReference type="NCBI Taxonomy" id="1234261"/>
    <lineage>
        <taxon>Eukaryota</taxon>
        <taxon>Metazoa</taxon>
        <taxon>Spiralia</taxon>
        <taxon>Gnathifera</taxon>
        <taxon>Rotifera</taxon>
        <taxon>Eurotatoria</taxon>
        <taxon>Bdelloidea</taxon>
        <taxon>Philodinida</taxon>
        <taxon>Philodinidae</taxon>
        <taxon>Didymodactylos</taxon>
    </lineage>
</organism>
<dbReference type="Proteomes" id="UP000663829">
    <property type="component" value="Unassembled WGS sequence"/>
</dbReference>
<dbReference type="CDD" id="cd19081">
    <property type="entry name" value="AKR_AKR9C1"/>
    <property type="match status" value="1"/>
</dbReference>
<protein>
    <recommendedName>
        <fullName evidence="3">NADP-dependent oxidoreductase domain-containing protein</fullName>
    </recommendedName>
</protein>
<evidence type="ECO:0000256" key="1">
    <source>
        <dbReference type="ARBA" id="ARBA00023002"/>
    </source>
</evidence>
<dbReference type="AlphaFoldDB" id="A0A813WPS4"/>
<evidence type="ECO:0000313" key="5">
    <source>
        <dbReference type="EMBL" id="CAF0864435.1"/>
    </source>
</evidence>
<proteinExistence type="inferred from homology"/>
<dbReference type="Pfam" id="PF00248">
    <property type="entry name" value="Aldo_ket_red"/>
    <property type="match status" value="1"/>
</dbReference>
<dbReference type="InterPro" id="IPR050523">
    <property type="entry name" value="AKR_Detox_Biosynth"/>
</dbReference>
<evidence type="ECO:0000313" key="4">
    <source>
        <dbReference type="EMBL" id="CAF0852002.1"/>
    </source>
</evidence>
<dbReference type="Gene3D" id="3.20.20.100">
    <property type="entry name" value="NADP-dependent oxidoreductase domain"/>
    <property type="match status" value="1"/>
</dbReference>
<dbReference type="Proteomes" id="UP000682733">
    <property type="component" value="Unassembled WGS sequence"/>
</dbReference>
<dbReference type="InterPro" id="IPR023210">
    <property type="entry name" value="NADP_OxRdtase_dom"/>
</dbReference>
<dbReference type="GO" id="GO:0016491">
    <property type="term" value="F:oxidoreductase activity"/>
    <property type="evidence" value="ECO:0007669"/>
    <property type="project" value="UniProtKB-KW"/>
</dbReference>
<dbReference type="SUPFAM" id="SSF51430">
    <property type="entry name" value="NAD(P)-linked oxidoreductase"/>
    <property type="match status" value="1"/>
</dbReference>
<sequence length="359" mass="40126">MSAFTQNDDGKPKMRYRQLGSSGVRVSELCMGAMTFTLSGKGVWGLPATDEKTSHAILDRFIELGGNFIDTANAYVESEDVIGTWLAKKPAEFRQSIIIATKFCGAIGNCGPNDRGASRKHIMDSVETSLKKLQTKYIDLYQIHMPDKTTTIRETLHALNDLIRQGKVHYIGCSNFNSWQIQKAADIANSEHLNGFITLQQQYSLLCRNLEWDQLDVCQNEGLGILPWSPLAGGWLSGKFNRSNQKPDADSRVEWAEKIGWTETSWSTKDVDQTWNIIDELRAISKELNVSVAAVALRWLVQRPGVTSTIIGAKTLDQLNDNMQCVTFQLSDEQMARLTKASDTPLPYPFNIIAKFGVK</sequence>
<name>A0A813WPS4_9BILA</name>
<evidence type="ECO:0000313" key="8">
    <source>
        <dbReference type="Proteomes" id="UP000663829"/>
    </source>
</evidence>
<keyword evidence="8" id="KW-1185">Reference proteome</keyword>
<comment type="similarity">
    <text evidence="2">Belongs to the aldo/keto reductase family. Aldo/keto reductase 2 subfamily.</text>
</comment>
<keyword evidence="1" id="KW-0560">Oxidoreductase</keyword>
<dbReference type="EMBL" id="CAJNOQ010001059">
    <property type="protein sequence ID" value="CAF0864435.1"/>
    <property type="molecule type" value="Genomic_DNA"/>
</dbReference>